<protein>
    <recommendedName>
        <fullName evidence="1">AP180 N-terminal homology (ANTH) domain-containing protein</fullName>
    </recommendedName>
</protein>
<dbReference type="GO" id="GO:0000149">
    <property type="term" value="F:SNARE binding"/>
    <property type="evidence" value="ECO:0007669"/>
    <property type="project" value="TreeGrafter"/>
</dbReference>
<dbReference type="GO" id="GO:0016185">
    <property type="term" value="P:synaptic vesicle budding from presynaptic endocytic zone membrane"/>
    <property type="evidence" value="ECO:0007669"/>
    <property type="project" value="TreeGrafter"/>
</dbReference>
<dbReference type="EMBL" id="CAXLJL010000201">
    <property type="protein sequence ID" value="CAL5134400.1"/>
    <property type="molecule type" value="Genomic_DNA"/>
</dbReference>
<dbReference type="GO" id="GO:0005905">
    <property type="term" value="C:clathrin-coated pit"/>
    <property type="evidence" value="ECO:0007669"/>
    <property type="project" value="TreeGrafter"/>
</dbReference>
<dbReference type="GO" id="GO:0005546">
    <property type="term" value="F:phosphatidylinositol-4,5-bisphosphate binding"/>
    <property type="evidence" value="ECO:0007669"/>
    <property type="project" value="TreeGrafter"/>
</dbReference>
<evidence type="ECO:0000259" key="1">
    <source>
        <dbReference type="Pfam" id="PF07651"/>
    </source>
</evidence>
<dbReference type="GO" id="GO:0072583">
    <property type="term" value="P:clathrin-dependent endocytosis"/>
    <property type="evidence" value="ECO:0007669"/>
    <property type="project" value="InterPro"/>
</dbReference>
<dbReference type="GO" id="GO:0098894">
    <property type="term" value="C:extrinsic component of presynaptic endocytic zone membrane"/>
    <property type="evidence" value="ECO:0007669"/>
    <property type="project" value="TreeGrafter"/>
</dbReference>
<accession>A0AAV2TDC4</accession>
<dbReference type="PANTHER" id="PTHR22951:SF5">
    <property type="entry name" value="PHOSPHATIDYLINOSITOL-BINDING CLATHRIN ASSEMBLY PROTEIN LAP"/>
    <property type="match status" value="1"/>
</dbReference>
<dbReference type="GO" id="GO:0008021">
    <property type="term" value="C:synaptic vesicle"/>
    <property type="evidence" value="ECO:0007669"/>
    <property type="project" value="TreeGrafter"/>
</dbReference>
<dbReference type="GO" id="GO:0032050">
    <property type="term" value="F:clathrin heavy chain binding"/>
    <property type="evidence" value="ECO:0007669"/>
    <property type="project" value="TreeGrafter"/>
</dbReference>
<evidence type="ECO:0000313" key="2">
    <source>
        <dbReference type="EMBL" id="CAL5134400.1"/>
    </source>
</evidence>
<comment type="caution">
    <text evidence="2">The sequence shown here is derived from an EMBL/GenBank/DDBJ whole genome shotgun (WGS) entry which is preliminary data.</text>
</comment>
<sequence>MVTRVPGCFEDSYSSYLNASVDAAGGWPGSGTKTNFFLIKGVDYRHAAKVKRSKHSTKFSHYLASNSCPINLPDFNDKHSSQSYEMSLFIRMYSKYLSEKTASYRAMAFDFCKVKRGVYMREWKLIDWNILTG</sequence>
<dbReference type="InterPro" id="IPR008942">
    <property type="entry name" value="ENTH_VHS"/>
</dbReference>
<organism evidence="2 3">
    <name type="scientific">Calicophoron daubneyi</name>
    <name type="common">Rumen fluke</name>
    <name type="synonym">Paramphistomum daubneyi</name>
    <dbReference type="NCBI Taxonomy" id="300641"/>
    <lineage>
        <taxon>Eukaryota</taxon>
        <taxon>Metazoa</taxon>
        <taxon>Spiralia</taxon>
        <taxon>Lophotrochozoa</taxon>
        <taxon>Platyhelminthes</taxon>
        <taxon>Trematoda</taxon>
        <taxon>Digenea</taxon>
        <taxon>Plagiorchiida</taxon>
        <taxon>Pronocephalata</taxon>
        <taxon>Paramphistomoidea</taxon>
        <taxon>Paramphistomidae</taxon>
        <taxon>Calicophoron</taxon>
    </lineage>
</organism>
<feature type="domain" description="AP180 N-terminal homology (ANTH)" evidence="1">
    <location>
        <begin position="74"/>
        <end position="117"/>
    </location>
</feature>
<dbReference type="PANTHER" id="PTHR22951">
    <property type="entry name" value="CLATHRIN ASSEMBLY PROTEIN"/>
    <property type="match status" value="1"/>
</dbReference>
<dbReference type="InterPro" id="IPR011417">
    <property type="entry name" value="ANTH_dom"/>
</dbReference>
<dbReference type="SUPFAM" id="SSF48464">
    <property type="entry name" value="ENTH/VHS domain"/>
    <property type="match status" value="1"/>
</dbReference>
<dbReference type="AlphaFoldDB" id="A0AAV2TDC4"/>
<dbReference type="Gene3D" id="1.25.40.90">
    <property type="match status" value="1"/>
</dbReference>
<dbReference type="Proteomes" id="UP001497525">
    <property type="component" value="Unassembled WGS sequence"/>
</dbReference>
<dbReference type="GO" id="GO:0030136">
    <property type="term" value="C:clathrin-coated vesicle"/>
    <property type="evidence" value="ECO:0007669"/>
    <property type="project" value="TreeGrafter"/>
</dbReference>
<proteinExistence type="predicted"/>
<evidence type="ECO:0000313" key="3">
    <source>
        <dbReference type="Proteomes" id="UP001497525"/>
    </source>
</evidence>
<dbReference type="GO" id="GO:0048268">
    <property type="term" value="P:clathrin coat assembly"/>
    <property type="evidence" value="ECO:0007669"/>
    <property type="project" value="InterPro"/>
</dbReference>
<dbReference type="GO" id="GO:0005545">
    <property type="term" value="F:1-phosphatidylinositol binding"/>
    <property type="evidence" value="ECO:0007669"/>
    <property type="project" value="TreeGrafter"/>
</dbReference>
<name>A0AAV2TDC4_CALDB</name>
<dbReference type="InterPro" id="IPR045192">
    <property type="entry name" value="AP180-like"/>
</dbReference>
<dbReference type="Pfam" id="PF07651">
    <property type="entry name" value="ANTH"/>
    <property type="match status" value="1"/>
</dbReference>
<gene>
    <name evidence="2" type="ORF">CDAUBV1_LOCUS7783</name>
</gene>
<reference evidence="2" key="1">
    <citation type="submission" date="2024-06" db="EMBL/GenBank/DDBJ databases">
        <authorList>
            <person name="Liu X."/>
            <person name="Lenzi L."/>
            <person name="Haldenby T S."/>
            <person name="Uol C."/>
        </authorList>
    </citation>
    <scope>NUCLEOTIDE SEQUENCE</scope>
</reference>